<dbReference type="KEGG" id="mrh:MycrhN_3493"/>
<dbReference type="AlphaFoldDB" id="G8RS55"/>
<dbReference type="STRING" id="710685.MycrhN_3493"/>
<dbReference type="RefSeq" id="WP_014211768.1">
    <property type="nucleotide sequence ID" value="NC_016604.1"/>
</dbReference>
<keyword evidence="4" id="KW-1185">Reference proteome</keyword>
<dbReference type="PATRIC" id="fig|710685.3.peg.3499"/>
<feature type="chain" id="PRO_5038652380" description="DUF732 domain-containing protein" evidence="1">
    <location>
        <begin position="29"/>
        <end position="113"/>
    </location>
</feature>
<dbReference type="InterPro" id="IPR007969">
    <property type="entry name" value="DUF732"/>
</dbReference>
<dbReference type="HOGENOM" id="CLU_135573_4_0_11"/>
<reference evidence="3 4" key="1">
    <citation type="submission" date="2011-12" db="EMBL/GenBank/DDBJ databases">
        <title>Complete sequence of Mycobacterium rhodesiae NBB3.</title>
        <authorList>
            <consortium name="US DOE Joint Genome Institute"/>
            <person name="Lucas S."/>
            <person name="Han J."/>
            <person name="Lapidus A."/>
            <person name="Cheng J.-F."/>
            <person name="Goodwin L."/>
            <person name="Pitluck S."/>
            <person name="Peters L."/>
            <person name="Mikhailova N."/>
            <person name="Gu W."/>
            <person name="Detter J.C."/>
            <person name="Han C."/>
            <person name="Tapia R."/>
            <person name="Land M."/>
            <person name="Hauser L."/>
            <person name="Kyrpides N."/>
            <person name="Ivanova N."/>
            <person name="Pagani I."/>
            <person name="Mattes T."/>
            <person name="Holmes A."/>
            <person name="Rutledge P."/>
            <person name="Paulsen I."/>
            <person name="Coleman N."/>
            <person name="Woyke T."/>
        </authorList>
    </citation>
    <scope>NUCLEOTIDE SEQUENCE [LARGE SCALE GENOMIC DNA]</scope>
    <source>
        <strain evidence="3 4">NBB3</strain>
    </source>
</reference>
<proteinExistence type="predicted"/>
<evidence type="ECO:0000313" key="4">
    <source>
        <dbReference type="Proteomes" id="UP000005442"/>
    </source>
</evidence>
<feature type="signal peptide" evidence="1">
    <location>
        <begin position="1"/>
        <end position="28"/>
    </location>
</feature>
<organism evidence="3 4">
    <name type="scientific">Mycolicibacterium rhodesiae (strain NBB3)</name>
    <name type="common">Mycobacterium rhodesiae</name>
    <dbReference type="NCBI Taxonomy" id="710685"/>
    <lineage>
        <taxon>Bacteria</taxon>
        <taxon>Bacillati</taxon>
        <taxon>Actinomycetota</taxon>
        <taxon>Actinomycetes</taxon>
        <taxon>Mycobacteriales</taxon>
        <taxon>Mycobacteriaceae</taxon>
        <taxon>Mycolicibacterium</taxon>
    </lineage>
</organism>
<dbReference type="EMBL" id="CP003169">
    <property type="protein sequence ID" value="AEV74012.1"/>
    <property type="molecule type" value="Genomic_DNA"/>
</dbReference>
<evidence type="ECO:0000256" key="1">
    <source>
        <dbReference type="SAM" id="SignalP"/>
    </source>
</evidence>
<gene>
    <name evidence="3" type="ordered locus">MycrhN_3493</name>
</gene>
<name>G8RS55_MYCRN</name>
<evidence type="ECO:0000313" key="3">
    <source>
        <dbReference type="EMBL" id="AEV74012.1"/>
    </source>
</evidence>
<protein>
    <recommendedName>
        <fullName evidence="2">DUF732 domain-containing protein</fullName>
    </recommendedName>
</protein>
<sequence>MFARNGVTKFAGAAIVAGAFGLAAFAAAGTAGAMSSADDNFLTDITSAGIAYDSPQAATSVAHDVCVAFDGGADPVDLGMEIKNETDLTTDQVATFVVSAVHNYCPEYGSLFA</sequence>
<dbReference type="OrthoDB" id="4630910at2"/>
<dbReference type="Proteomes" id="UP000005442">
    <property type="component" value="Chromosome"/>
</dbReference>
<dbReference type="eggNOG" id="ENOG5032CU0">
    <property type="taxonomic scope" value="Bacteria"/>
</dbReference>
<evidence type="ECO:0000259" key="2">
    <source>
        <dbReference type="Pfam" id="PF05305"/>
    </source>
</evidence>
<accession>G8RS55</accession>
<keyword evidence="1" id="KW-0732">Signal</keyword>
<feature type="domain" description="DUF732" evidence="2">
    <location>
        <begin position="37"/>
        <end position="107"/>
    </location>
</feature>
<dbReference type="Pfam" id="PF05305">
    <property type="entry name" value="DUF732"/>
    <property type="match status" value="1"/>
</dbReference>